<sequence>AAIFEAGVSCVFIVKVNLFFPNSFCASLQFFYKELPMADMGFWYHFGILFEALFILTALDAGTRSGRFMLQDLLGNFIPFLKK</sequence>
<evidence type="ECO:0000256" key="7">
    <source>
        <dbReference type="SAM" id="Phobius"/>
    </source>
</evidence>
<dbReference type="Pfam" id="PF02554">
    <property type="entry name" value="CstA"/>
    <property type="match status" value="1"/>
</dbReference>
<dbReference type="EMBL" id="AZMM01013950">
    <property type="protein sequence ID" value="ETJ31565.1"/>
    <property type="molecule type" value="Genomic_DNA"/>
</dbReference>
<evidence type="ECO:0000256" key="5">
    <source>
        <dbReference type="ARBA" id="ARBA00022989"/>
    </source>
</evidence>
<evidence type="ECO:0000259" key="8">
    <source>
        <dbReference type="Pfam" id="PF02554"/>
    </source>
</evidence>
<evidence type="ECO:0000256" key="2">
    <source>
        <dbReference type="ARBA" id="ARBA00022448"/>
    </source>
</evidence>
<dbReference type="GO" id="GO:0009267">
    <property type="term" value="P:cellular response to starvation"/>
    <property type="evidence" value="ECO:0007669"/>
    <property type="project" value="InterPro"/>
</dbReference>
<keyword evidence="5 7" id="KW-1133">Transmembrane helix</keyword>
<keyword evidence="3" id="KW-1003">Cell membrane</keyword>
<dbReference type="InterPro" id="IPR003706">
    <property type="entry name" value="CstA_N"/>
</dbReference>
<evidence type="ECO:0000313" key="9">
    <source>
        <dbReference type="EMBL" id="ETJ31565.1"/>
    </source>
</evidence>
<dbReference type="InterPro" id="IPR051605">
    <property type="entry name" value="CstA"/>
</dbReference>
<keyword evidence="4 7" id="KW-0812">Transmembrane</keyword>
<keyword evidence="6 7" id="KW-0472">Membrane</keyword>
<dbReference type="AlphaFoldDB" id="W1XQ13"/>
<gene>
    <name evidence="9" type="ORF">Q604_UNBC13950G0001</name>
</gene>
<evidence type="ECO:0000256" key="1">
    <source>
        <dbReference type="ARBA" id="ARBA00004651"/>
    </source>
</evidence>
<name>W1XQ13_9ZZZZ</name>
<proteinExistence type="predicted"/>
<feature type="transmembrane region" description="Helical" evidence="7">
    <location>
        <begin position="42"/>
        <end position="59"/>
    </location>
</feature>
<evidence type="ECO:0000256" key="4">
    <source>
        <dbReference type="ARBA" id="ARBA00022692"/>
    </source>
</evidence>
<keyword evidence="2" id="KW-0813">Transport</keyword>
<protein>
    <recommendedName>
        <fullName evidence="8">CstA N-terminal domain-containing protein</fullName>
    </recommendedName>
</protein>
<dbReference type="PANTHER" id="PTHR30252:SF3">
    <property type="entry name" value="PYRUVATE_PROTON SYMPORTER BTST"/>
    <property type="match status" value="1"/>
</dbReference>
<comment type="caution">
    <text evidence="9">The sequence shown here is derived from an EMBL/GenBank/DDBJ whole genome shotgun (WGS) entry which is preliminary data.</text>
</comment>
<feature type="non-terminal residue" evidence="9">
    <location>
        <position position="83"/>
    </location>
</feature>
<accession>W1XQ13</accession>
<dbReference type="PANTHER" id="PTHR30252">
    <property type="entry name" value="INNER MEMBRANE PEPTIDE TRANSPORTER"/>
    <property type="match status" value="1"/>
</dbReference>
<evidence type="ECO:0000256" key="6">
    <source>
        <dbReference type="ARBA" id="ARBA00023136"/>
    </source>
</evidence>
<dbReference type="GO" id="GO:0005886">
    <property type="term" value="C:plasma membrane"/>
    <property type="evidence" value="ECO:0007669"/>
    <property type="project" value="UniProtKB-SubCell"/>
</dbReference>
<evidence type="ECO:0000256" key="3">
    <source>
        <dbReference type="ARBA" id="ARBA00022475"/>
    </source>
</evidence>
<feature type="non-terminal residue" evidence="9">
    <location>
        <position position="1"/>
    </location>
</feature>
<comment type="subcellular location">
    <subcellularLocation>
        <location evidence="1">Cell membrane</location>
        <topology evidence="1">Multi-pass membrane protein</topology>
    </subcellularLocation>
</comment>
<organism evidence="9">
    <name type="scientific">human gut metagenome</name>
    <dbReference type="NCBI Taxonomy" id="408170"/>
    <lineage>
        <taxon>unclassified sequences</taxon>
        <taxon>metagenomes</taxon>
        <taxon>organismal metagenomes</taxon>
    </lineage>
</organism>
<feature type="domain" description="CstA N-terminal" evidence="8">
    <location>
        <begin position="36"/>
        <end position="82"/>
    </location>
</feature>
<reference evidence="9" key="1">
    <citation type="submission" date="2013-12" db="EMBL/GenBank/DDBJ databases">
        <title>A Varibaculum cambriense genome reconstructed from a premature infant gut community with otherwise low bacterial novelty that shifts toward anaerobic metabolism during the third week of life.</title>
        <authorList>
            <person name="Brown C.T."/>
            <person name="Sharon I."/>
            <person name="Thomas B.C."/>
            <person name="Castelle C.J."/>
            <person name="Morowitz M.J."/>
            <person name="Banfield J.F."/>
        </authorList>
    </citation>
    <scope>NUCLEOTIDE SEQUENCE</scope>
</reference>